<dbReference type="SUPFAM" id="SSF101790">
    <property type="entry name" value="Aminomethyltransferase beta-barrel domain"/>
    <property type="match status" value="1"/>
</dbReference>
<evidence type="ECO:0000259" key="5">
    <source>
        <dbReference type="Pfam" id="PF16350"/>
    </source>
</evidence>
<feature type="domain" description="FAD dependent oxidoreductase" evidence="2">
    <location>
        <begin position="35"/>
        <end position="400"/>
    </location>
</feature>
<proteinExistence type="inferred from homology"/>
<dbReference type="SUPFAM" id="SSF51905">
    <property type="entry name" value="FAD/NAD(P)-binding domain"/>
    <property type="match status" value="1"/>
</dbReference>
<dbReference type="InterPro" id="IPR006076">
    <property type="entry name" value="FAD-dep_OxRdtase"/>
</dbReference>
<reference evidence="7" key="1">
    <citation type="submission" date="2017-02" db="UniProtKB">
        <authorList>
            <consortium name="WormBaseParasite"/>
        </authorList>
    </citation>
    <scope>IDENTIFICATION</scope>
</reference>
<evidence type="ECO:0000259" key="3">
    <source>
        <dbReference type="Pfam" id="PF01571"/>
    </source>
</evidence>
<dbReference type="STRING" id="131310.A0A0N4ZUK6"/>
<dbReference type="Gene3D" id="3.50.50.60">
    <property type="entry name" value="FAD/NAD(P)-binding domain"/>
    <property type="match status" value="1"/>
</dbReference>
<dbReference type="InterPro" id="IPR036188">
    <property type="entry name" value="FAD/NAD-bd_sf"/>
</dbReference>
<organism evidence="6 7">
    <name type="scientific">Parastrongyloides trichosuri</name>
    <name type="common">Possum-specific nematode worm</name>
    <dbReference type="NCBI Taxonomy" id="131310"/>
    <lineage>
        <taxon>Eukaryota</taxon>
        <taxon>Metazoa</taxon>
        <taxon>Ecdysozoa</taxon>
        <taxon>Nematoda</taxon>
        <taxon>Chromadorea</taxon>
        <taxon>Rhabditida</taxon>
        <taxon>Tylenchina</taxon>
        <taxon>Panagrolaimomorpha</taxon>
        <taxon>Strongyloidoidea</taxon>
        <taxon>Strongyloididae</taxon>
        <taxon>Parastrongyloides</taxon>
    </lineage>
</organism>
<dbReference type="PANTHER" id="PTHR43757:SF15">
    <property type="entry name" value="PYRUVATE DEHYDROGENASE PHOSPHATASE REGULATORY SUBUNIT, MITOCHONDRIAL-LIKE"/>
    <property type="match status" value="1"/>
</dbReference>
<dbReference type="Pfam" id="PF16350">
    <property type="entry name" value="FAO_M"/>
    <property type="match status" value="1"/>
</dbReference>
<dbReference type="InterPro" id="IPR029043">
    <property type="entry name" value="GcvT/YgfZ_C"/>
</dbReference>
<evidence type="ECO:0000259" key="4">
    <source>
        <dbReference type="Pfam" id="PF08669"/>
    </source>
</evidence>
<dbReference type="InterPro" id="IPR028896">
    <property type="entry name" value="GcvT/YgfZ/DmdA"/>
</dbReference>
<dbReference type="AlphaFoldDB" id="A0A0N4ZUK6"/>
<dbReference type="GO" id="GO:0005739">
    <property type="term" value="C:mitochondrion"/>
    <property type="evidence" value="ECO:0007669"/>
    <property type="project" value="TreeGrafter"/>
</dbReference>
<dbReference type="InterPro" id="IPR032503">
    <property type="entry name" value="FAO_M"/>
</dbReference>
<dbReference type="Gene3D" id="3.30.9.10">
    <property type="entry name" value="D-Amino Acid Oxidase, subunit A, domain 2"/>
    <property type="match status" value="1"/>
</dbReference>
<feature type="domain" description="GCVT N-terminal" evidence="3">
    <location>
        <begin position="462"/>
        <end position="745"/>
    </location>
</feature>
<evidence type="ECO:0000259" key="2">
    <source>
        <dbReference type="Pfam" id="PF01266"/>
    </source>
</evidence>
<protein>
    <submittedName>
        <fullName evidence="7">Pyruvate dehydrogenase phosphatase regulatory subunit, mitochondrial</fullName>
    </submittedName>
</protein>
<feature type="domain" description="FAD dependent oxidoreductase central" evidence="5">
    <location>
        <begin position="410"/>
        <end position="459"/>
    </location>
</feature>
<keyword evidence="6" id="KW-1185">Reference proteome</keyword>
<dbReference type="Pfam" id="PF01266">
    <property type="entry name" value="DAO"/>
    <property type="match status" value="1"/>
</dbReference>
<dbReference type="Pfam" id="PF08669">
    <property type="entry name" value="GCV_T_C"/>
    <property type="match status" value="1"/>
</dbReference>
<sequence>MLSRYHCKRLLHYRSTFLNVRYASSFTEQGFEKADVVVCGGGIAGLSVAYHLNKLGKRVSIFDKYCIGEGSASVINYGLISSPYFWQNRTLMKLAERSHEFYKKLGETSNIEIEKCGKVYFATNDEMAHELRRIYTWAKSFGYKDVELLDCPSEMLSRWPVADTEDVTLALNAPHDIRLDMSSVLLELQKRLKKSGVKIYENCKVRNVCVGNKRRIYGIQTDLGLIETEIFVDCSGINAGRIPVKALPNEHVMVASYPCTVNGLTTSRVNASSLNNISPVLCDVESNIFLKTGQYDTICGGFVEDGMKPLPNTKSDVTKDWTIPIADWDNFHPILTKLIDRFPNLGSAPHGNLQLHYDTFTPDKNPIIGECSEVSGYYIATGFNARGLTLAPGATELLSRWICKYPIKEDVSTIDVTRFLPMHGNTKYLYQRIPEVASYVYDTTRQSFQFHSARNLRMSPIYHQLRDAGGVFGELMGYERPLWYDKNSTQESHLFCGQDPLYGRPRWFEHVEKEYEACRERVGLIDMTSFSKFEVKGEDSERFLQYLCSANVNMPIGETVYTGMQNENGGYVTDCTISRLKDNHYFVIAPTVQQLRCFIWMRKWSKKLKTDVKIIDVTGNYTALDLIGPSSRYLMQDISGESMAPGDFPTFRMKEINIGMGTGIRANSISHCGELGWMLYIPNEFAQNVYDVIVESGKEYNMKHCGYYTMRALRIEKFYVYWGQDINEQTTPVECGRSFRVDFDKENFIGKDALLKQVEEGVNKRFVQIFVENHDMDRDPWPQGGEPIFCNGKQCGLTTSSAYGFTLKKQICLGYVESLEEKIEPSHITQQNYTINISGKEFPIKVSLHSPNLPMISSEHPVHYAPTQN</sequence>
<dbReference type="InterPro" id="IPR013977">
    <property type="entry name" value="GcvT_C"/>
</dbReference>
<dbReference type="Gene3D" id="2.40.30.110">
    <property type="entry name" value="Aminomethyltransferase beta-barrel domains"/>
    <property type="match status" value="1"/>
</dbReference>
<dbReference type="PANTHER" id="PTHR43757">
    <property type="entry name" value="AMINOMETHYLTRANSFERASE"/>
    <property type="match status" value="1"/>
</dbReference>
<dbReference type="InterPro" id="IPR027266">
    <property type="entry name" value="TrmE/GcvT-like"/>
</dbReference>
<comment type="similarity">
    <text evidence="1">Belongs to the GcvT family.</text>
</comment>
<dbReference type="Gene3D" id="3.30.1360.120">
    <property type="entry name" value="Probable tRNA modification gtpase trme, domain 1"/>
    <property type="match status" value="1"/>
</dbReference>
<dbReference type="Proteomes" id="UP000038045">
    <property type="component" value="Unplaced"/>
</dbReference>
<evidence type="ECO:0000313" key="7">
    <source>
        <dbReference type="WBParaSite" id="PTRK_0001226900.1"/>
    </source>
</evidence>
<evidence type="ECO:0000313" key="6">
    <source>
        <dbReference type="Proteomes" id="UP000038045"/>
    </source>
</evidence>
<dbReference type="SUPFAM" id="SSF103025">
    <property type="entry name" value="Folate-binding domain"/>
    <property type="match status" value="1"/>
</dbReference>
<dbReference type="WBParaSite" id="PTRK_0001226900.1">
    <property type="protein sequence ID" value="PTRK_0001226900.1"/>
    <property type="gene ID" value="PTRK_0001226900"/>
</dbReference>
<dbReference type="InterPro" id="IPR006222">
    <property type="entry name" value="GCVT_N"/>
</dbReference>
<name>A0A0N4ZUK6_PARTI</name>
<dbReference type="Pfam" id="PF01571">
    <property type="entry name" value="GCV_T"/>
    <property type="match status" value="1"/>
</dbReference>
<evidence type="ECO:0000256" key="1">
    <source>
        <dbReference type="ARBA" id="ARBA00008609"/>
    </source>
</evidence>
<feature type="domain" description="Aminomethyltransferase C-terminal" evidence="4">
    <location>
        <begin position="765"/>
        <end position="848"/>
    </location>
</feature>
<accession>A0A0N4ZUK6</accession>
<dbReference type="Gene3D" id="3.30.70.1400">
    <property type="entry name" value="Aminomethyltransferase beta-barrel domains"/>
    <property type="match status" value="1"/>
</dbReference>